<evidence type="ECO:0000256" key="3">
    <source>
        <dbReference type="ARBA" id="ARBA00022840"/>
    </source>
</evidence>
<dbReference type="Proteomes" id="UP000636505">
    <property type="component" value="Unassembled WGS sequence"/>
</dbReference>
<dbReference type="Gene3D" id="3.30.470.20">
    <property type="entry name" value="ATP-grasp fold, B domain"/>
    <property type="match status" value="1"/>
</dbReference>
<dbReference type="InterPro" id="IPR052032">
    <property type="entry name" value="ATP-dep_AA_Ligase"/>
</dbReference>
<keyword evidence="2 4" id="KW-0547">Nucleotide-binding</keyword>
<name>A0A8J7ATN9_9CYAN</name>
<accession>A0A8J7ATN9</accession>
<gene>
    <name evidence="6" type="ORF">IQ241_24370</name>
</gene>
<evidence type="ECO:0000259" key="5">
    <source>
        <dbReference type="PROSITE" id="PS50975"/>
    </source>
</evidence>
<dbReference type="EMBL" id="JADEXG010000108">
    <property type="protein sequence ID" value="MBE9080385.1"/>
    <property type="molecule type" value="Genomic_DNA"/>
</dbReference>
<organism evidence="6 7">
    <name type="scientific">Vasconcelosia minhoensis LEGE 07310</name>
    <dbReference type="NCBI Taxonomy" id="915328"/>
    <lineage>
        <taxon>Bacteria</taxon>
        <taxon>Bacillati</taxon>
        <taxon>Cyanobacteriota</taxon>
        <taxon>Cyanophyceae</taxon>
        <taxon>Nodosilineales</taxon>
        <taxon>Cymatolegaceae</taxon>
        <taxon>Vasconcelosia</taxon>
        <taxon>Vasconcelosia minhoensis</taxon>
    </lineage>
</organism>
<dbReference type="RefSeq" id="WP_193912268.1">
    <property type="nucleotide sequence ID" value="NZ_JADEXG010000108.1"/>
</dbReference>
<dbReference type="PANTHER" id="PTHR43585:SF2">
    <property type="entry name" value="ATP-GRASP ENZYME FSQD"/>
    <property type="match status" value="1"/>
</dbReference>
<evidence type="ECO:0000313" key="7">
    <source>
        <dbReference type="Proteomes" id="UP000636505"/>
    </source>
</evidence>
<dbReference type="AlphaFoldDB" id="A0A8J7ATN9"/>
<dbReference type="PANTHER" id="PTHR43585">
    <property type="entry name" value="FUMIPYRROLE BIOSYNTHESIS PROTEIN C"/>
    <property type="match status" value="1"/>
</dbReference>
<dbReference type="GO" id="GO:0016874">
    <property type="term" value="F:ligase activity"/>
    <property type="evidence" value="ECO:0007669"/>
    <property type="project" value="UniProtKB-KW"/>
</dbReference>
<evidence type="ECO:0000256" key="1">
    <source>
        <dbReference type="ARBA" id="ARBA00022598"/>
    </source>
</evidence>
<dbReference type="Pfam" id="PF18603">
    <property type="entry name" value="LAL_C2"/>
    <property type="match status" value="1"/>
</dbReference>
<proteinExistence type="predicted"/>
<feature type="domain" description="ATP-grasp" evidence="5">
    <location>
        <begin position="117"/>
        <end position="313"/>
    </location>
</feature>
<keyword evidence="3 4" id="KW-0067">ATP-binding</keyword>
<evidence type="ECO:0000256" key="4">
    <source>
        <dbReference type="PROSITE-ProRule" id="PRU00409"/>
    </source>
</evidence>
<dbReference type="Pfam" id="PF13535">
    <property type="entry name" value="ATP-grasp_4"/>
    <property type="match status" value="1"/>
</dbReference>
<keyword evidence="7" id="KW-1185">Reference proteome</keyword>
<evidence type="ECO:0000313" key="6">
    <source>
        <dbReference type="EMBL" id="MBE9080385.1"/>
    </source>
</evidence>
<dbReference type="SUPFAM" id="SSF56059">
    <property type="entry name" value="Glutathione synthetase ATP-binding domain-like"/>
    <property type="match status" value="1"/>
</dbReference>
<reference evidence="6" key="1">
    <citation type="submission" date="2020-10" db="EMBL/GenBank/DDBJ databases">
        <authorList>
            <person name="Castelo-Branco R."/>
            <person name="Eusebio N."/>
            <person name="Adriana R."/>
            <person name="Vieira A."/>
            <person name="Brugerolle De Fraissinette N."/>
            <person name="Rezende De Castro R."/>
            <person name="Schneider M.P."/>
            <person name="Vasconcelos V."/>
            <person name="Leao P.N."/>
        </authorList>
    </citation>
    <scope>NUCLEOTIDE SEQUENCE</scope>
    <source>
        <strain evidence="6">LEGE 07310</strain>
    </source>
</reference>
<dbReference type="GO" id="GO:0046872">
    <property type="term" value="F:metal ion binding"/>
    <property type="evidence" value="ECO:0007669"/>
    <property type="project" value="InterPro"/>
</dbReference>
<dbReference type="InterPro" id="IPR011761">
    <property type="entry name" value="ATP-grasp"/>
</dbReference>
<dbReference type="PROSITE" id="PS50975">
    <property type="entry name" value="ATP_GRASP"/>
    <property type="match status" value="1"/>
</dbReference>
<protein>
    <submittedName>
        <fullName evidence="6">ATP-grasp domain-containing protein</fullName>
    </submittedName>
</protein>
<dbReference type="GO" id="GO:0005524">
    <property type="term" value="F:ATP binding"/>
    <property type="evidence" value="ECO:0007669"/>
    <property type="project" value="UniProtKB-UniRule"/>
</dbReference>
<comment type="caution">
    <text evidence="6">The sequence shown here is derived from an EMBL/GenBank/DDBJ whole genome shotgun (WGS) entry which is preliminary data.</text>
</comment>
<keyword evidence="1" id="KW-0436">Ligase</keyword>
<sequence length="407" mass="45094">MRKEKLIFIESHINGGTGRKLVQDAFQKGFLPVIFAKNPSLYKYIEEDNLEVFQVDTSDESTISKKIRELSTTSKIVGITSCLDFYLQAAANLASCFSLHGPNPDVLRTCNNKYAQRLRLKSQGVSVPIFYMVTSGQEAVSAAEIIGFPVIVKPINLSGSRGVKFCRDSGEVENHTKFLLDIELDSHPSDSISQVLVEEAVEGSEYSVEIFGKEIIGVTRKYLGSLPYFVELGHDFPAVFSDEKTERRIKDFILEVLSALNWEIGPAHIELRTTESGPVAIEINPRLGGDYISDLIFSAFGIDLVSQTVSFITGSEVTLEKTKSHYASVRFIPYLLEGTVKSIEGVAFAKQVYGVSEVKIYHYPGHSVCLHGDYRDRAGHVISCGDTFESVRDSAELSSHSIEIIIE</sequence>
<evidence type="ECO:0000256" key="2">
    <source>
        <dbReference type="ARBA" id="ARBA00022741"/>
    </source>
</evidence>
<dbReference type="InterPro" id="IPR040570">
    <property type="entry name" value="LAL_C2"/>
</dbReference>